<organism evidence="1 2">
    <name type="scientific">Acinetobacter junii</name>
    <dbReference type="NCBI Taxonomy" id="40215"/>
    <lineage>
        <taxon>Bacteria</taxon>
        <taxon>Pseudomonadati</taxon>
        <taxon>Pseudomonadota</taxon>
        <taxon>Gammaproteobacteria</taxon>
        <taxon>Moraxellales</taxon>
        <taxon>Moraxellaceae</taxon>
        <taxon>Acinetobacter</taxon>
    </lineage>
</organism>
<evidence type="ECO:0000313" key="1">
    <source>
        <dbReference type="EMBL" id="MCU4398396.1"/>
    </source>
</evidence>
<evidence type="ECO:0000313" key="2">
    <source>
        <dbReference type="Proteomes" id="UP001208534"/>
    </source>
</evidence>
<dbReference type="EMBL" id="JAHPRE010000090">
    <property type="protein sequence ID" value="MCU4398396.1"/>
    <property type="molecule type" value="Genomic_DNA"/>
</dbReference>
<dbReference type="Proteomes" id="UP001208534">
    <property type="component" value="Unassembled WGS sequence"/>
</dbReference>
<dbReference type="AlphaFoldDB" id="A0AAW5RDN9"/>
<gene>
    <name evidence="1" type="ORF">KTH64_15935</name>
</gene>
<sequence length="86" mass="9727">GNSIYFLLSYKEVTILFDMLNFLSPIGVHLNFSGHYRGINELEKVGLSGRLLLSALNATTMHHFDRNELLKIGRVFKTNSSNEDTP</sequence>
<proteinExistence type="predicted"/>
<dbReference type="RefSeq" id="WP_204379030.1">
    <property type="nucleotide sequence ID" value="NZ_CABFLT010000038.1"/>
</dbReference>
<protein>
    <submittedName>
        <fullName evidence="1">Uncharacterized protein</fullName>
    </submittedName>
</protein>
<reference evidence="1" key="1">
    <citation type="submission" date="2021-06" db="EMBL/GenBank/DDBJ databases">
        <title>Propagation of a rapidly emergent carbapenem-resistant Acinetobacter baumannii lineage by various extra-hospital transmission networks.</title>
        <authorList>
            <person name="Calix J."/>
        </authorList>
    </citation>
    <scope>NUCLEOTIDE SEQUENCE</scope>
    <source>
        <strain evidence="1">WU_MDCI_Aw63</strain>
    </source>
</reference>
<name>A0AAW5RDN9_ACIJU</name>
<feature type="non-terminal residue" evidence="1">
    <location>
        <position position="1"/>
    </location>
</feature>
<comment type="caution">
    <text evidence="1">The sequence shown here is derived from an EMBL/GenBank/DDBJ whole genome shotgun (WGS) entry which is preliminary data.</text>
</comment>
<accession>A0AAW5RDN9</accession>